<evidence type="ECO:0000313" key="2">
    <source>
        <dbReference type="EMBL" id="PYE80921.1"/>
    </source>
</evidence>
<comment type="caution">
    <text evidence="2">The sequence shown here is derived from an EMBL/GenBank/DDBJ whole genome shotgun (WGS) entry which is preliminary data.</text>
</comment>
<dbReference type="EMBL" id="QJTD01000003">
    <property type="protein sequence ID" value="PYE80921.1"/>
    <property type="molecule type" value="Genomic_DNA"/>
</dbReference>
<accession>A0A2V4XS81</accession>
<organism evidence="2 3">
    <name type="scientific">Winogradskyella epiphytica</name>
    <dbReference type="NCBI Taxonomy" id="262005"/>
    <lineage>
        <taxon>Bacteria</taxon>
        <taxon>Pseudomonadati</taxon>
        <taxon>Bacteroidota</taxon>
        <taxon>Flavobacteriia</taxon>
        <taxon>Flavobacteriales</taxon>
        <taxon>Flavobacteriaceae</taxon>
        <taxon>Winogradskyella</taxon>
    </lineage>
</organism>
<keyword evidence="1" id="KW-0472">Membrane</keyword>
<proteinExistence type="predicted"/>
<evidence type="ECO:0000313" key="3">
    <source>
        <dbReference type="Proteomes" id="UP000248054"/>
    </source>
</evidence>
<dbReference type="Proteomes" id="UP000248054">
    <property type="component" value="Unassembled WGS sequence"/>
</dbReference>
<dbReference type="AlphaFoldDB" id="A0A2V4XS81"/>
<name>A0A2V4XS81_9FLAO</name>
<gene>
    <name evidence="2" type="ORF">DFQ11_1031</name>
</gene>
<reference evidence="2 3" key="1">
    <citation type="submission" date="2018-06" db="EMBL/GenBank/DDBJ databases">
        <title>Genomic Encyclopedia of Type Strains, Phase III (KMG-III): the genomes of soil and plant-associated and newly described type strains.</title>
        <authorList>
            <person name="Whitman W."/>
        </authorList>
    </citation>
    <scope>NUCLEOTIDE SEQUENCE [LARGE SCALE GENOMIC DNA]</scope>
    <source>
        <strain evidence="2 3">CECT 7945</strain>
    </source>
</reference>
<sequence>MKTNDLILVVGILGILFCGYFLIIGKDTSTSLIGFISGSSLIYLWSYLRKKTKKI</sequence>
<keyword evidence="1" id="KW-1133">Transmembrane helix</keyword>
<evidence type="ECO:0000256" key="1">
    <source>
        <dbReference type="SAM" id="Phobius"/>
    </source>
</evidence>
<keyword evidence="1" id="KW-0812">Transmembrane</keyword>
<feature type="transmembrane region" description="Helical" evidence="1">
    <location>
        <begin position="7"/>
        <end position="25"/>
    </location>
</feature>
<protein>
    <submittedName>
        <fullName evidence="2">Uncharacterized protein</fullName>
    </submittedName>
</protein>
<keyword evidence="3" id="KW-1185">Reference proteome</keyword>
<dbReference type="RefSeq" id="WP_158524997.1">
    <property type="nucleotide sequence ID" value="NZ_BMWQ01000003.1"/>
</dbReference>
<feature type="transmembrane region" description="Helical" evidence="1">
    <location>
        <begin position="31"/>
        <end position="48"/>
    </location>
</feature>